<feature type="domain" description="Cadherin" evidence="6">
    <location>
        <begin position="43"/>
        <end position="114"/>
    </location>
</feature>
<protein>
    <recommendedName>
        <fullName evidence="6">Cadherin domain-containing protein</fullName>
    </recommendedName>
</protein>
<evidence type="ECO:0000256" key="3">
    <source>
        <dbReference type="ARBA" id="ARBA00022837"/>
    </source>
</evidence>
<keyword evidence="3 5" id="KW-0106">Calcium</keyword>
<evidence type="ECO:0000259" key="6">
    <source>
        <dbReference type="PROSITE" id="PS50268"/>
    </source>
</evidence>
<evidence type="ECO:0000256" key="4">
    <source>
        <dbReference type="ARBA" id="ARBA00023136"/>
    </source>
</evidence>
<evidence type="ECO:0000313" key="7">
    <source>
        <dbReference type="EMBL" id="CAD7396379.1"/>
    </source>
</evidence>
<dbReference type="PROSITE" id="PS00232">
    <property type="entry name" value="CADHERIN_1"/>
    <property type="match status" value="1"/>
</dbReference>
<organism evidence="7">
    <name type="scientific">Timema cristinae</name>
    <name type="common">Walking stick</name>
    <dbReference type="NCBI Taxonomy" id="61476"/>
    <lineage>
        <taxon>Eukaryota</taxon>
        <taxon>Metazoa</taxon>
        <taxon>Ecdysozoa</taxon>
        <taxon>Arthropoda</taxon>
        <taxon>Hexapoda</taxon>
        <taxon>Insecta</taxon>
        <taxon>Pterygota</taxon>
        <taxon>Neoptera</taxon>
        <taxon>Polyneoptera</taxon>
        <taxon>Phasmatodea</taxon>
        <taxon>Timematodea</taxon>
        <taxon>Timematoidea</taxon>
        <taxon>Timematidae</taxon>
        <taxon>Timema</taxon>
    </lineage>
</organism>
<proteinExistence type="predicted"/>
<dbReference type="InterPro" id="IPR015919">
    <property type="entry name" value="Cadherin-like_sf"/>
</dbReference>
<dbReference type="SUPFAM" id="SSF49313">
    <property type="entry name" value="Cadherin-like"/>
    <property type="match status" value="2"/>
</dbReference>
<dbReference type="InterPro" id="IPR020894">
    <property type="entry name" value="Cadherin_CS"/>
</dbReference>
<reference evidence="7" key="1">
    <citation type="submission" date="2020-11" db="EMBL/GenBank/DDBJ databases">
        <authorList>
            <person name="Tran Van P."/>
        </authorList>
    </citation>
    <scope>NUCLEOTIDE SEQUENCE</scope>
</reference>
<evidence type="ECO:0000256" key="2">
    <source>
        <dbReference type="ARBA" id="ARBA00022737"/>
    </source>
</evidence>
<dbReference type="AlphaFoldDB" id="A0A7R9CJC4"/>
<dbReference type="GO" id="GO:0005509">
    <property type="term" value="F:calcium ion binding"/>
    <property type="evidence" value="ECO:0007669"/>
    <property type="project" value="UniProtKB-UniRule"/>
</dbReference>
<evidence type="ECO:0000256" key="5">
    <source>
        <dbReference type="PROSITE-ProRule" id="PRU00043"/>
    </source>
</evidence>
<dbReference type="PROSITE" id="PS50268">
    <property type="entry name" value="CADHERIN_2"/>
    <property type="match status" value="1"/>
</dbReference>
<sequence length="258" mass="29686">MPWQQQAQELVPVHTTLVEKHYLSKQRLGNEGGKNWLVVFLSLEYSSTGNNEDKNRSWIIDNPVSGHVETGPENIDCEYVHNMIYIITATDGVFNTSVQLNVTIIDVNDNWPIVQEVLNIISINETQENGTVILNMKNNSYDLDYSEPFHTLYYQMDFMIDDQLMHYFYLDIDTGNLLAVFTNPNIGFDLAFTNRTSFSLRVTIRDNFKERQIEHLCVPPRCDVLPRRAVLVSCISQLVESLFCLGDSKIRDVFGHQS</sequence>
<keyword evidence="2" id="KW-0677">Repeat</keyword>
<accession>A0A7R9CJC4</accession>
<comment type="subcellular location">
    <subcellularLocation>
        <location evidence="1">Membrane</location>
    </subcellularLocation>
</comment>
<gene>
    <name evidence="7" type="ORF">TCEB3V08_LOCUS3573</name>
</gene>
<keyword evidence="4" id="KW-0472">Membrane</keyword>
<dbReference type="InterPro" id="IPR002126">
    <property type="entry name" value="Cadherin-like_dom"/>
</dbReference>
<dbReference type="GO" id="GO:0005886">
    <property type="term" value="C:plasma membrane"/>
    <property type="evidence" value="ECO:0007669"/>
    <property type="project" value="InterPro"/>
</dbReference>
<name>A0A7R9CJC4_TIMCR</name>
<dbReference type="EMBL" id="OC317354">
    <property type="protein sequence ID" value="CAD7396379.1"/>
    <property type="molecule type" value="Genomic_DNA"/>
</dbReference>
<dbReference type="Gene3D" id="2.60.40.60">
    <property type="entry name" value="Cadherins"/>
    <property type="match status" value="2"/>
</dbReference>
<evidence type="ECO:0000256" key="1">
    <source>
        <dbReference type="ARBA" id="ARBA00004370"/>
    </source>
</evidence>
<dbReference type="GO" id="GO:0007156">
    <property type="term" value="P:homophilic cell adhesion via plasma membrane adhesion molecules"/>
    <property type="evidence" value="ECO:0007669"/>
    <property type="project" value="InterPro"/>
</dbReference>